<feature type="binding site" evidence="6">
    <location>
        <position position="83"/>
    </location>
    <ligand>
        <name>chlorophyll a</name>
        <dbReference type="ChEBI" id="CHEBI:58416"/>
        <label>1</label>
    </ligand>
</feature>
<evidence type="ECO:0000256" key="1">
    <source>
        <dbReference type="ARBA" id="ARBA00022494"/>
    </source>
</evidence>
<dbReference type="GO" id="GO:0009522">
    <property type="term" value="C:photosystem I"/>
    <property type="evidence" value="ECO:0007669"/>
    <property type="project" value="UniProtKB-KW"/>
</dbReference>
<comment type="caution">
    <text evidence="8">The sequence shown here is derived from an EMBL/GenBank/DDBJ whole genome shotgun (WGS) entry which is preliminary data.</text>
</comment>
<dbReference type="GO" id="GO:0009523">
    <property type="term" value="C:photosystem II"/>
    <property type="evidence" value="ECO:0007669"/>
    <property type="project" value="UniProtKB-KW"/>
</dbReference>
<dbReference type="InterPro" id="IPR022796">
    <property type="entry name" value="Chloroa_b-bind"/>
</dbReference>
<proteinExistence type="inferred from homology"/>
<sequence length="271" mass="29290">MAACFTSSLAGTALQAYVASRRPAVSRGSVTVRAAATSGGRNLWAPGVEAPAYLDGTLAGDYGWDPLGFGANETARRWFRQSELVHARWAMLGVAGILVQEILKPDVFWYNAGLPENLPGINFGGPDGKVNLGGLLAWEFLLMHWVEVRRWQDYKNFGSVNEDPIFKGNKVPNPEMGYPGGIFDPFGFSKGNLKEMQTKEIKNGRLAMVAFAGFTLQAQATGKGPLADLFDHLSSPFSNNITTNIGSCKIPSSVDVQGLTLPLTCLWPGQH</sequence>
<feature type="binding site" evidence="6">
    <location>
        <position position="64"/>
    </location>
    <ligand>
        <name>chlorophyll a</name>
        <dbReference type="ChEBI" id="CHEBI:58416"/>
        <label>1</label>
    </ligand>
</feature>
<keyword evidence="7" id="KW-0603">Photosystem I</keyword>
<feature type="binding site" evidence="6">
    <location>
        <position position="205"/>
    </location>
    <ligand>
        <name>chlorophyll a</name>
        <dbReference type="ChEBI" id="CHEBI:58416"/>
        <label>1</label>
    </ligand>
</feature>
<dbReference type="GO" id="GO:0009535">
    <property type="term" value="C:chloroplast thylakoid membrane"/>
    <property type="evidence" value="ECO:0007669"/>
    <property type="project" value="UniProtKB-SubCell"/>
</dbReference>
<evidence type="ECO:0000256" key="5">
    <source>
        <dbReference type="ARBA" id="ARBA00022991"/>
    </source>
</evidence>
<organism evidence="8 9">
    <name type="scientific">Elliptochloris bilobata</name>
    <dbReference type="NCBI Taxonomy" id="381761"/>
    <lineage>
        <taxon>Eukaryota</taxon>
        <taxon>Viridiplantae</taxon>
        <taxon>Chlorophyta</taxon>
        <taxon>core chlorophytes</taxon>
        <taxon>Trebouxiophyceae</taxon>
        <taxon>Trebouxiophyceae incertae sedis</taxon>
        <taxon>Elliptochloris clade</taxon>
        <taxon>Elliptochloris</taxon>
    </lineage>
</organism>
<keyword evidence="2 7" id="KW-0150">Chloroplast</keyword>
<keyword evidence="7" id="KW-0604">Photosystem II</keyword>
<keyword evidence="1 6" id="KW-0148">Chlorophyll</keyword>
<feature type="binding site" evidence="6">
    <location>
        <position position="199"/>
    </location>
    <ligand>
        <name>chlorophyll a</name>
        <dbReference type="ChEBI" id="CHEBI:58416"/>
        <label>1</label>
    </ligand>
</feature>
<dbReference type="InterPro" id="IPR001344">
    <property type="entry name" value="Chloro_AB-bd_pln"/>
</dbReference>
<evidence type="ECO:0000313" key="8">
    <source>
        <dbReference type="EMBL" id="KAK9825659.1"/>
    </source>
</evidence>
<evidence type="ECO:0000256" key="6">
    <source>
        <dbReference type="PIRSR" id="PIRSR601344-1"/>
    </source>
</evidence>
<keyword evidence="5 7" id="KW-0157">Chromophore</keyword>
<feature type="binding site" description="axial binding residue" evidence="6">
    <location>
        <position position="88"/>
    </location>
    <ligand>
        <name>chlorophyll b</name>
        <dbReference type="ChEBI" id="CHEBI:61721"/>
        <label>1</label>
    </ligand>
    <ligandPart>
        <name>Mg</name>
        <dbReference type="ChEBI" id="CHEBI:25107"/>
    </ligandPart>
</feature>
<dbReference type="EMBL" id="JALJOU010000072">
    <property type="protein sequence ID" value="KAK9825659.1"/>
    <property type="molecule type" value="Genomic_DNA"/>
</dbReference>
<dbReference type="GO" id="GO:0009765">
    <property type="term" value="P:photosynthesis, light harvesting"/>
    <property type="evidence" value="ECO:0007669"/>
    <property type="project" value="InterPro"/>
</dbReference>
<evidence type="ECO:0000256" key="2">
    <source>
        <dbReference type="ARBA" id="ARBA00022528"/>
    </source>
</evidence>
<dbReference type="Proteomes" id="UP001445335">
    <property type="component" value="Unassembled WGS sequence"/>
</dbReference>
<comment type="subcellular location">
    <subcellularLocation>
        <location evidence="7">Plastid</location>
        <location evidence="7">Chloroplast thylakoid membrane</location>
    </subcellularLocation>
</comment>
<feature type="binding site" evidence="6">
    <location>
        <position position="232"/>
    </location>
    <ligand>
        <name>chlorophyll a</name>
        <dbReference type="ChEBI" id="CHEBI:58416"/>
        <label>1</label>
    </ligand>
</feature>
<feature type="binding site" evidence="6">
    <location>
        <position position="200"/>
    </location>
    <ligand>
        <name>chlorophyll a</name>
        <dbReference type="ChEBI" id="CHEBI:58416"/>
        <label>1</label>
    </ligand>
</feature>
<gene>
    <name evidence="8" type="ORF">WJX81_006643</name>
</gene>
<protein>
    <recommendedName>
        <fullName evidence="7">Chlorophyll a-b binding protein, chloroplastic</fullName>
    </recommendedName>
</protein>
<evidence type="ECO:0000256" key="7">
    <source>
        <dbReference type="RuleBase" id="RU363080"/>
    </source>
</evidence>
<keyword evidence="7" id="KW-0793">Thylakoid</keyword>
<dbReference type="Pfam" id="PF00504">
    <property type="entry name" value="Chloroa_b-bind"/>
    <property type="match status" value="1"/>
</dbReference>
<dbReference type="GO" id="GO:0016168">
    <property type="term" value="F:chlorophyll binding"/>
    <property type="evidence" value="ECO:0007669"/>
    <property type="project" value="UniProtKB-KW"/>
</dbReference>
<dbReference type="PANTHER" id="PTHR21649">
    <property type="entry name" value="CHLOROPHYLL A/B BINDING PROTEIN"/>
    <property type="match status" value="1"/>
</dbReference>
<dbReference type="SUPFAM" id="SSF103511">
    <property type="entry name" value="Chlorophyll a-b binding protein"/>
    <property type="match status" value="1"/>
</dbReference>
<feature type="binding site" evidence="6">
    <location>
        <position position="86"/>
    </location>
    <ligand>
        <name>chlorophyll a</name>
        <dbReference type="ChEBI" id="CHEBI:58416"/>
        <label>1</label>
    </ligand>
</feature>
<dbReference type="FunFam" id="1.10.3460.10:FF:000010">
    <property type="entry name" value="Chlorophyll a-b binding protein, chloroplastic"/>
    <property type="match status" value="1"/>
</dbReference>
<accession>A0AAW1QVX6</accession>
<evidence type="ECO:0000313" key="9">
    <source>
        <dbReference type="Proteomes" id="UP001445335"/>
    </source>
</evidence>
<dbReference type="AlphaFoldDB" id="A0AAW1QVX6"/>
<comment type="function">
    <text evidence="7">The light-harvesting complex (LHC) functions as a light receptor, it captures and delivers excitation energy to photosystems with which it is closely associated.</text>
</comment>
<reference evidence="8 9" key="1">
    <citation type="journal article" date="2024" name="Nat. Commun.">
        <title>Phylogenomics reveals the evolutionary origins of lichenization in chlorophyte algae.</title>
        <authorList>
            <person name="Puginier C."/>
            <person name="Libourel C."/>
            <person name="Otte J."/>
            <person name="Skaloud P."/>
            <person name="Haon M."/>
            <person name="Grisel S."/>
            <person name="Petersen M."/>
            <person name="Berrin J.G."/>
            <person name="Delaux P.M."/>
            <person name="Dal Grande F."/>
            <person name="Keller J."/>
        </authorList>
    </citation>
    <scope>NUCLEOTIDE SEQUENCE [LARGE SCALE GENOMIC DNA]</scope>
    <source>
        <strain evidence="8 9">SAG 245.80</strain>
    </source>
</reference>
<evidence type="ECO:0000256" key="3">
    <source>
        <dbReference type="ARBA" id="ARBA00022531"/>
    </source>
</evidence>
<keyword evidence="4 7" id="KW-0934">Plastid</keyword>
<comment type="similarity">
    <text evidence="7">Belongs to the light-harvesting chlorophyll a/b-binding (LHC) protein family.</text>
</comment>
<evidence type="ECO:0000256" key="4">
    <source>
        <dbReference type="ARBA" id="ARBA00022640"/>
    </source>
</evidence>
<name>A0AAW1QVX6_9CHLO</name>
<feature type="binding site" evidence="6">
    <location>
        <position position="203"/>
    </location>
    <ligand>
        <name>chlorophyll a</name>
        <dbReference type="ChEBI" id="CHEBI:58416"/>
        <label>1</label>
    </ligand>
</feature>
<keyword evidence="9" id="KW-1185">Reference proteome</keyword>
<feature type="binding site" description="axial binding residue" evidence="6">
    <location>
        <position position="217"/>
    </location>
    <ligand>
        <name>chlorophyll a</name>
        <dbReference type="ChEBI" id="CHEBI:58416"/>
        <label>3</label>
    </ligand>
    <ligandPart>
        <name>Mg</name>
        <dbReference type="ChEBI" id="CHEBI:25107"/>
    </ligandPart>
</feature>
<keyword evidence="3 7" id="KW-0602">Photosynthesis</keyword>
<dbReference type="Gene3D" id="1.10.3460.10">
    <property type="entry name" value="Chlorophyll a/b binding protein domain"/>
    <property type="match status" value="1"/>
</dbReference>